<evidence type="ECO:0000313" key="15">
    <source>
        <dbReference type="EMBL" id="RWS28184.1"/>
    </source>
</evidence>
<protein>
    <submittedName>
        <fullName evidence="15">Protein ced-11-like protein</fullName>
    </submittedName>
</protein>
<evidence type="ECO:0000256" key="11">
    <source>
        <dbReference type="ARBA" id="ARBA00023303"/>
    </source>
</evidence>
<keyword evidence="16" id="KW-1185">Reference proteome</keyword>
<evidence type="ECO:0000256" key="6">
    <source>
        <dbReference type="ARBA" id="ARBA00022692"/>
    </source>
</evidence>
<feature type="domain" description="TRPM-like" evidence="14">
    <location>
        <begin position="481"/>
        <end position="596"/>
    </location>
</feature>
<feature type="transmembrane region" description="Helical" evidence="12">
    <location>
        <begin position="915"/>
        <end position="940"/>
    </location>
</feature>
<keyword evidence="5" id="KW-0107">Calcium channel</keyword>
<evidence type="ECO:0000256" key="4">
    <source>
        <dbReference type="ARBA" id="ARBA00022568"/>
    </source>
</evidence>
<feature type="transmembrane region" description="Helical" evidence="12">
    <location>
        <begin position="826"/>
        <end position="846"/>
    </location>
</feature>
<keyword evidence="2" id="KW-0813">Transport</keyword>
<feature type="transmembrane region" description="Helical" evidence="12">
    <location>
        <begin position="754"/>
        <end position="773"/>
    </location>
</feature>
<dbReference type="Pfam" id="PF25508">
    <property type="entry name" value="TRPM2"/>
    <property type="match status" value="1"/>
</dbReference>
<dbReference type="GO" id="GO:0005262">
    <property type="term" value="F:calcium channel activity"/>
    <property type="evidence" value="ECO:0007669"/>
    <property type="project" value="UniProtKB-KW"/>
</dbReference>
<evidence type="ECO:0000313" key="16">
    <source>
        <dbReference type="Proteomes" id="UP000288716"/>
    </source>
</evidence>
<dbReference type="InterPro" id="IPR050927">
    <property type="entry name" value="TRPM"/>
</dbReference>
<dbReference type="EMBL" id="NCKV01001531">
    <property type="protein sequence ID" value="RWS28184.1"/>
    <property type="molecule type" value="Genomic_DNA"/>
</dbReference>
<feature type="transmembrane region" description="Helical" evidence="12">
    <location>
        <begin position="621"/>
        <end position="643"/>
    </location>
</feature>
<organism evidence="15 16">
    <name type="scientific">Leptotrombidium deliense</name>
    <dbReference type="NCBI Taxonomy" id="299467"/>
    <lineage>
        <taxon>Eukaryota</taxon>
        <taxon>Metazoa</taxon>
        <taxon>Ecdysozoa</taxon>
        <taxon>Arthropoda</taxon>
        <taxon>Chelicerata</taxon>
        <taxon>Arachnida</taxon>
        <taxon>Acari</taxon>
        <taxon>Acariformes</taxon>
        <taxon>Trombidiformes</taxon>
        <taxon>Prostigmata</taxon>
        <taxon>Anystina</taxon>
        <taxon>Parasitengona</taxon>
        <taxon>Trombiculoidea</taxon>
        <taxon>Trombiculidae</taxon>
        <taxon>Leptotrombidium</taxon>
    </lineage>
</organism>
<dbReference type="PANTHER" id="PTHR13800">
    <property type="entry name" value="TRANSIENT RECEPTOR POTENTIAL CATION CHANNEL, SUBFAMILY M, MEMBER 6"/>
    <property type="match status" value="1"/>
</dbReference>
<dbReference type="Pfam" id="PF18139">
    <property type="entry name" value="LSDAT_euk"/>
    <property type="match status" value="1"/>
</dbReference>
<dbReference type="SUPFAM" id="SSF55811">
    <property type="entry name" value="Nudix"/>
    <property type="match status" value="1"/>
</dbReference>
<evidence type="ECO:0000256" key="10">
    <source>
        <dbReference type="ARBA" id="ARBA00023136"/>
    </source>
</evidence>
<dbReference type="InterPro" id="IPR015797">
    <property type="entry name" value="NUDIX_hydrolase-like_dom_sf"/>
</dbReference>
<evidence type="ECO:0000256" key="12">
    <source>
        <dbReference type="SAM" id="Phobius"/>
    </source>
</evidence>
<keyword evidence="11" id="KW-0407">Ion channel</keyword>
<gene>
    <name evidence="15" type="ORF">B4U80_05682</name>
</gene>
<dbReference type="STRING" id="299467.A0A443SKY1"/>
<keyword evidence="6 12" id="KW-0812">Transmembrane</keyword>
<keyword evidence="10 12" id="KW-0472">Membrane</keyword>
<dbReference type="InterPro" id="IPR057366">
    <property type="entry name" value="TRPM-like"/>
</dbReference>
<sequence>MLKSVESKKEILGPIEIEEENVGISWNANDWPVYIKCPFNAETSHLRQIIREGWQLKKAPQIILCVISQYKPLRWDDEMLISRFKEGLIKAASAATMWVITNGLDVGASKMIAQAIENEIKWTKATNRQSPILQAKCIGVVREDRITSDPLMQRDLKDIDKLNETNPLHLVRDKYKEGKFYIDSQHSHFIFVIKQEDSDLEQLLALDVFGEMSLASEQKKKEQNDKKDIHEYFSKIPLIGIIIEGDRDTATVALQYLHNRIPVVVLWGTGGFADLVSLAFAEIEDRKRQEGLWDPDFVEGILNPMLSRKIVLMYPNLRDKLSEVRSFRDKVVECCREANKDYLTILNIFSSRIDLRNLDQYLLESYFKSRHVPENAPHKLREMLTTDIHLTLSWNNPVISRNVRWLYNNMTIKWLIKQATKVEFFQDVCCEGLLGISMTIGFPHEEFLTYTNRLILLTTGLGDFLKLDELTKRNRVKPNCIEQKCLVFLTIWALFVNNLKLVDKMIPFHNHPINMCLTITRTLQKMSKFISDISLQKKMEMSAVEYGELATKLLDEYYENSPFRARSALINRSPHWSYQSASDVAVAAEVHSFVAHASCQKLLTNRFLNDMHIKQSAYGEVGLPTGIKILLCAVFIFPINIWLDFPSYAAGGKPENPKIEADKQKKMSEKYRDIPFLQKLSIFWDAAITKYWVYQLAYILFLILFSYTVLSPSCGNLRLDLLVFIWIILIVIEDCHKTYQLLKKFVSSNAKLKYVEISSMVTFLCLFYLGRIVNFASLYNSQYFVRMLMCVALFYYYVRYLAMFIPISAIFGPMFYRLKLMALNDYIQYMLMIAPIMIGSAIVIRVSHFPDVEIDSGGAFHKMFHNTIYTLFKMFDDDLFERPECVASRVVGPQPDGYCRPQGNYFDPVCNNFGFWPYVFNIAFLVLMKLIVVNLMYALFNNSLAALDALTIWKFQRYQTITEFYLSTPLPPPLNIICYTYYVLKFLISKCYGCCRSTKKSNEIEDHCHGCPDPTAIIFARVICENVLKRKSEKEKADSALTELSTQSLVTTDHIEFTKTQVVKLRRTVTALQKMIFNLQTDVEATKLKVERHELSRTSPYPNTQIQRLAVSDKYVPWDVVRAEYYPIVYTVPKSTYPAHINADDDVTAETGTQNLQLKNQFKFNDVFVDENGAYYNRRSWITDNLNRATKYKVDEYSPLNPHGRTGLAGRGLFPRWGPNHFVLVLVTKFSTTLKGFFEALTRPKGSIDTNELNLLGGFIAGEHTYDIIRSQMGIDEKTKWTKEDEMIEYFEKKVGTVNEEEKTITEDVYKQGFQNVLKSKKGLQYHQVYTGYLDSPYNTDNAWEEIEFWHFHYTTSEIEPFPSEANLIWTPVKEDFGKKMRVAEYSLLLQCISYLRK</sequence>
<feature type="transmembrane region" description="Helical" evidence="12">
    <location>
        <begin position="691"/>
        <end position="710"/>
    </location>
</feature>
<accession>A0A443SKY1</accession>
<evidence type="ECO:0000256" key="1">
    <source>
        <dbReference type="ARBA" id="ARBA00004651"/>
    </source>
</evidence>
<proteinExistence type="predicted"/>
<evidence type="ECO:0000256" key="2">
    <source>
        <dbReference type="ARBA" id="ARBA00022448"/>
    </source>
</evidence>
<dbReference type="InterPro" id="IPR041491">
    <property type="entry name" value="TRPM_SLOG"/>
</dbReference>
<comment type="caution">
    <text evidence="15">The sequence shown here is derived from an EMBL/GenBank/DDBJ whole genome shotgun (WGS) entry which is preliminary data.</text>
</comment>
<dbReference type="PANTHER" id="PTHR13800:SF41">
    <property type="entry name" value="PROTEIN CED-11"/>
    <property type="match status" value="1"/>
</dbReference>
<keyword evidence="7" id="KW-0106">Calcium</keyword>
<dbReference type="Pfam" id="PF25969">
    <property type="entry name" value="NUDT9_N"/>
    <property type="match status" value="1"/>
</dbReference>
<evidence type="ECO:0000259" key="13">
    <source>
        <dbReference type="Pfam" id="PF18139"/>
    </source>
</evidence>
<dbReference type="OrthoDB" id="6411402at2759"/>
<feature type="transmembrane region" description="Helical" evidence="12">
    <location>
        <begin position="793"/>
        <end position="814"/>
    </location>
</feature>
<evidence type="ECO:0000256" key="5">
    <source>
        <dbReference type="ARBA" id="ARBA00022673"/>
    </source>
</evidence>
<feature type="domain" description="TRPM SLOG" evidence="13">
    <location>
        <begin position="34"/>
        <end position="288"/>
    </location>
</feature>
<evidence type="ECO:0000256" key="7">
    <source>
        <dbReference type="ARBA" id="ARBA00022837"/>
    </source>
</evidence>
<name>A0A443SKY1_9ACAR</name>
<keyword evidence="4" id="KW-0109">Calcium transport</keyword>
<dbReference type="VEuPathDB" id="VectorBase:LDEU003859"/>
<comment type="subcellular location">
    <subcellularLocation>
        <location evidence="1">Cell membrane</location>
        <topology evidence="1">Multi-pass membrane protein</topology>
    </subcellularLocation>
</comment>
<evidence type="ECO:0000259" key="14">
    <source>
        <dbReference type="Pfam" id="PF25508"/>
    </source>
</evidence>
<dbReference type="Gene3D" id="3.90.79.10">
    <property type="entry name" value="Nucleoside Triphosphate Pyrophosphohydrolase"/>
    <property type="match status" value="1"/>
</dbReference>
<dbReference type="GO" id="GO:0005886">
    <property type="term" value="C:plasma membrane"/>
    <property type="evidence" value="ECO:0007669"/>
    <property type="project" value="UniProtKB-SubCell"/>
</dbReference>
<keyword evidence="3" id="KW-1003">Cell membrane</keyword>
<keyword evidence="9" id="KW-0406">Ion transport</keyword>
<evidence type="ECO:0000256" key="9">
    <source>
        <dbReference type="ARBA" id="ARBA00023065"/>
    </source>
</evidence>
<feature type="transmembrane region" description="Helical" evidence="12">
    <location>
        <begin position="716"/>
        <end position="733"/>
    </location>
</feature>
<reference evidence="15 16" key="1">
    <citation type="journal article" date="2018" name="Gigascience">
        <title>Genomes of trombidid mites reveal novel predicted allergens and laterally-transferred genes associated with secondary metabolism.</title>
        <authorList>
            <person name="Dong X."/>
            <person name="Chaisiri K."/>
            <person name="Xia D."/>
            <person name="Armstrong S.D."/>
            <person name="Fang Y."/>
            <person name="Donnelly M.J."/>
            <person name="Kadowaki T."/>
            <person name="McGarry J.W."/>
            <person name="Darby A.C."/>
            <person name="Makepeace B.L."/>
        </authorList>
    </citation>
    <scope>NUCLEOTIDE SEQUENCE [LARGE SCALE GENOMIC DNA]</scope>
    <source>
        <strain evidence="15">UoL-UT</strain>
    </source>
</reference>
<keyword evidence="8 12" id="KW-1133">Transmembrane helix</keyword>
<dbReference type="Proteomes" id="UP000288716">
    <property type="component" value="Unassembled WGS sequence"/>
</dbReference>
<evidence type="ECO:0000256" key="3">
    <source>
        <dbReference type="ARBA" id="ARBA00022475"/>
    </source>
</evidence>
<evidence type="ECO:0000256" key="8">
    <source>
        <dbReference type="ARBA" id="ARBA00022989"/>
    </source>
</evidence>